<proteinExistence type="predicted"/>
<protein>
    <submittedName>
        <fullName evidence="1">Uncharacterized protein</fullName>
    </submittedName>
</protein>
<comment type="caution">
    <text evidence="1">The sequence shown here is derived from an EMBL/GenBank/DDBJ whole genome shotgun (WGS) entry which is preliminary data.</text>
</comment>
<name>A0AAE0ZQJ5_9GAST</name>
<gene>
    <name evidence="1" type="ORF">RRG08_013743</name>
</gene>
<evidence type="ECO:0000313" key="1">
    <source>
        <dbReference type="EMBL" id="KAK3773156.1"/>
    </source>
</evidence>
<dbReference type="EMBL" id="JAWDGP010003559">
    <property type="protein sequence ID" value="KAK3773156.1"/>
    <property type="molecule type" value="Genomic_DNA"/>
</dbReference>
<keyword evidence="2" id="KW-1185">Reference proteome</keyword>
<dbReference type="AlphaFoldDB" id="A0AAE0ZQJ5"/>
<reference evidence="1" key="1">
    <citation type="journal article" date="2023" name="G3 (Bethesda)">
        <title>A reference genome for the long-term kleptoplast-retaining sea slug Elysia crispata morphotype clarki.</title>
        <authorList>
            <person name="Eastman K.E."/>
            <person name="Pendleton A.L."/>
            <person name="Shaikh M.A."/>
            <person name="Suttiyut T."/>
            <person name="Ogas R."/>
            <person name="Tomko P."/>
            <person name="Gavelis G."/>
            <person name="Widhalm J.R."/>
            <person name="Wisecaver J.H."/>
        </authorList>
    </citation>
    <scope>NUCLEOTIDE SEQUENCE</scope>
    <source>
        <strain evidence="1">ECLA1</strain>
    </source>
</reference>
<evidence type="ECO:0000313" key="2">
    <source>
        <dbReference type="Proteomes" id="UP001283361"/>
    </source>
</evidence>
<accession>A0AAE0ZQJ5</accession>
<organism evidence="1 2">
    <name type="scientific">Elysia crispata</name>
    <name type="common">lettuce slug</name>
    <dbReference type="NCBI Taxonomy" id="231223"/>
    <lineage>
        <taxon>Eukaryota</taxon>
        <taxon>Metazoa</taxon>
        <taxon>Spiralia</taxon>
        <taxon>Lophotrochozoa</taxon>
        <taxon>Mollusca</taxon>
        <taxon>Gastropoda</taxon>
        <taxon>Heterobranchia</taxon>
        <taxon>Euthyneura</taxon>
        <taxon>Panpulmonata</taxon>
        <taxon>Sacoglossa</taxon>
        <taxon>Placobranchoidea</taxon>
        <taxon>Plakobranchidae</taxon>
        <taxon>Elysia</taxon>
    </lineage>
</organism>
<sequence>MAVAGQTISHLTVQRTAHPVFLSLEYEQVLGYPAFSRQPVSTGSCYHIKENSCRPAEFDHRFKFFYERGARMDQALLPCL</sequence>
<dbReference type="Proteomes" id="UP001283361">
    <property type="component" value="Unassembled WGS sequence"/>
</dbReference>